<dbReference type="EMBL" id="JACOFX010000002">
    <property type="protein sequence ID" value="MBC3907518.1"/>
    <property type="molecule type" value="Genomic_DNA"/>
</dbReference>
<proteinExistence type="predicted"/>
<feature type="signal peptide" evidence="1">
    <location>
        <begin position="1"/>
        <end position="20"/>
    </location>
</feature>
<protein>
    <submittedName>
        <fullName evidence="2">DUF3016 domain-containing protein</fullName>
    </submittedName>
</protein>
<dbReference type="InterPro" id="IPR021557">
    <property type="entry name" value="DUF3016"/>
</dbReference>
<organism evidence="2 3">
    <name type="scientific">Undibacterium umbellatum</name>
    <dbReference type="NCBI Taxonomy" id="2762300"/>
    <lineage>
        <taxon>Bacteria</taxon>
        <taxon>Pseudomonadati</taxon>
        <taxon>Pseudomonadota</taxon>
        <taxon>Betaproteobacteria</taxon>
        <taxon>Burkholderiales</taxon>
        <taxon>Oxalobacteraceae</taxon>
        <taxon>Undibacterium</taxon>
    </lineage>
</organism>
<gene>
    <name evidence="2" type="ORF">H8L47_08070</name>
</gene>
<keyword evidence="1" id="KW-0732">Signal</keyword>
<evidence type="ECO:0000256" key="1">
    <source>
        <dbReference type="SAM" id="SignalP"/>
    </source>
</evidence>
<sequence>MNLMMSTMLLATLMAGQAQAGEVKVTWQEPEKFSDIRSGNEFRSDFQGRLIKEFDSIFADMAKKLPDGYQWDVTVTDVDLAGDVRPFFRTTMNEIRVIKDLYWPRMTFSFDLKDGEGKSVASGTENLRDMNFLMHSNLAGSNNSFRYEEQMLRDWFKRKQRDKVFPVRQ</sequence>
<feature type="chain" id="PRO_5046818091" evidence="1">
    <location>
        <begin position="21"/>
        <end position="169"/>
    </location>
</feature>
<keyword evidence="3" id="KW-1185">Reference proteome</keyword>
<evidence type="ECO:0000313" key="2">
    <source>
        <dbReference type="EMBL" id="MBC3907518.1"/>
    </source>
</evidence>
<dbReference type="Proteomes" id="UP000646911">
    <property type="component" value="Unassembled WGS sequence"/>
</dbReference>
<comment type="caution">
    <text evidence="2">The sequence shown here is derived from an EMBL/GenBank/DDBJ whole genome shotgun (WGS) entry which is preliminary data.</text>
</comment>
<evidence type="ECO:0000313" key="3">
    <source>
        <dbReference type="Proteomes" id="UP000646911"/>
    </source>
</evidence>
<reference evidence="2 3" key="1">
    <citation type="submission" date="2020-08" db="EMBL/GenBank/DDBJ databases">
        <title>Novel species isolated from subtropical streams in China.</title>
        <authorList>
            <person name="Lu H."/>
        </authorList>
    </citation>
    <scope>NUCLEOTIDE SEQUENCE [LARGE SCALE GENOMIC DNA]</scope>
    <source>
        <strain evidence="2 3">NL8W</strain>
    </source>
</reference>
<name>A0ABR6Z6X3_9BURK</name>
<accession>A0ABR6Z6X3</accession>
<dbReference type="Pfam" id="PF11454">
    <property type="entry name" value="DUF3016"/>
    <property type="match status" value="1"/>
</dbReference>